<reference evidence="2" key="1">
    <citation type="submission" date="2022-12" db="EMBL/GenBank/DDBJ databases">
        <authorList>
            <person name="Alioto T."/>
            <person name="Alioto T."/>
            <person name="Gomez Garrido J."/>
        </authorList>
    </citation>
    <scope>NUCLEOTIDE SEQUENCE</scope>
</reference>
<gene>
    <name evidence="2" type="ORF">PODLI_1B029731</name>
</gene>
<evidence type="ECO:0000313" key="2">
    <source>
        <dbReference type="EMBL" id="CAI5765735.1"/>
    </source>
</evidence>
<organism evidence="2 3">
    <name type="scientific">Podarcis lilfordi</name>
    <name type="common">Lilford's wall lizard</name>
    <dbReference type="NCBI Taxonomy" id="74358"/>
    <lineage>
        <taxon>Eukaryota</taxon>
        <taxon>Metazoa</taxon>
        <taxon>Chordata</taxon>
        <taxon>Craniata</taxon>
        <taxon>Vertebrata</taxon>
        <taxon>Euteleostomi</taxon>
        <taxon>Lepidosauria</taxon>
        <taxon>Squamata</taxon>
        <taxon>Bifurcata</taxon>
        <taxon>Unidentata</taxon>
        <taxon>Episquamata</taxon>
        <taxon>Laterata</taxon>
        <taxon>Lacertibaenia</taxon>
        <taxon>Lacertidae</taxon>
        <taxon>Podarcis</taxon>
    </lineage>
</organism>
<dbReference type="Proteomes" id="UP001178461">
    <property type="component" value="Chromosome 2"/>
</dbReference>
<evidence type="ECO:0000313" key="3">
    <source>
        <dbReference type="Proteomes" id="UP001178461"/>
    </source>
</evidence>
<sequence>MLCADDMQTLLFLLCPWICTRRQPRVPKKAFANESQKDSSERSGVKEQELTLAEQSLITSSIEKPVFPSEQPFCILTLRLLLVQGEMKKATMSFPTESIFAFKAACYSLSTLLERKRIGEREREQIHQQAQAILKPSSDDARHSPSFACSL</sequence>
<dbReference type="AlphaFoldDB" id="A0AA35JU06"/>
<feature type="region of interest" description="Disordered" evidence="1">
    <location>
        <begin position="29"/>
        <end position="48"/>
    </location>
</feature>
<protein>
    <submittedName>
        <fullName evidence="2">Uncharacterized protein</fullName>
    </submittedName>
</protein>
<feature type="region of interest" description="Disordered" evidence="1">
    <location>
        <begin position="127"/>
        <end position="151"/>
    </location>
</feature>
<feature type="compositionally biased region" description="Basic and acidic residues" evidence="1">
    <location>
        <begin position="35"/>
        <end position="48"/>
    </location>
</feature>
<keyword evidence="3" id="KW-1185">Reference proteome</keyword>
<evidence type="ECO:0000256" key="1">
    <source>
        <dbReference type="SAM" id="MobiDB-lite"/>
    </source>
</evidence>
<accession>A0AA35JU06</accession>
<proteinExistence type="predicted"/>
<name>A0AA35JU06_9SAUR</name>
<dbReference type="EMBL" id="OX395127">
    <property type="protein sequence ID" value="CAI5765735.1"/>
    <property type="molecule type" value="Genomic_DNA"/>
</dbReference>